<reference evidence="1" key="2">
    <citation type="journal article" date="2015" name="Data Brief">
        <title>Shoot transcriptome of the giant reed, Arundo donax.</title>
        <authorList>
            <person name="Barrero R.A."/>
            <person name="Guerrero F.D."/>
            <person name="Moolhuijzen P."/>
            <person name="Goolsby J.A."/>
            <person name="Tidwell J."/>
            <person name="Bellgard S.E."/>
            <person name="Bellgard M.I."/>
        </authorList>
    </citation>
    <scope>NUCLEOTIDE SEQUENCE</scope>
    <source>
        <tissue evidence="1">Shoot tissue taken approximately 20 cm above the soil surface</tissue>
    </source>
</reference>
<evidence type="ECO:0000313" key="1">
    <source>
        <dbReference type="EMBL" id="JAD30678.1"/>
    </source>
</evidence>
<proteinExistence type="predicted"/>
<sequence>MTNLLLFGQISLALKHCYIALFDLPLLISACPCAMWF</sequence>
<dbReference type="EMBL" id="GBRH01267217">
    <property type="protein sequence ID" value="JAD30678.1"/>
    <property type="molecule type" value="Transcribed_RNA"/>
</dbReference>
<dbReference type="AlphaFoldDB" id="A0A0A8YZ44"/>
<name>A0A0A8YZ44_ARUDO</name>
<accession>A0A0A8YZ44</accession>
<reference evidence="1" key="1">
    <citation type="submission" date="2014-09" db="EMBL/GenBank/DDBJ databases">
        <authorList>
            <person name="Magalhaes I.L.F."/>
            <person name="Oliveira U."/>
            <person name="Santos F.R."/>
            <person name="Vidigal T.H.D.A."/>
            <person name="Brescovit A.D."/>
            <person name="Santos A.J."/>
        </authorList>
    </citation>
    <scope>NUCLEOTIDE SEQUENCE</scope>
    <source>
        <tissue evidence="1">Shoot tissue taken approximately 20 cm above the soil surface</tissue>
    </source>
</reference>
<organism evidence="1">
    <name type="scientific">Arundo donax</name>
    <name type="common">Giant reed</name>
    <name type="synonym">Donax arundinaceus</name>
    <dbReference type="NCBI Taxonomy" id="35708"/>
    <lineage>
        <taxon>Eukaryota</taxon>
        <taxon>Viridiplantae</taxon>
        <taxon>Streptophyta</taxon>
        <taxon>Embryophyta</taxon>
        <taxon>Tracheophyta</taxon>
        <taxon>Spermatophyta</taxon>
        <taxon>Magnoliopsida</taxon>
        <taxon>Liliopsida</taxon>
        <taxon>Poales</taxon>
        <taxon>Poaceae</taxon>
        <taxon>PACMAD clade</taxon>
        <taxon>Arundinoideae</taxon>
        <taxon>Arundineae</taxon>
        <taxon>Arundo</taxon>
    </lineage>
</organism>
<protein>
    <submittedName>
        <fullName evidence="1">Uncharacterized protein</fullName>
    </submittedName>
</protein>